<dbReference type="GO" id="GO:0015935">
    <property type="term" value="C:small ribosomal subunit"/>
    <property type="evidence" value="ECO:0007669"/>
    <property type="project" value="InterPro"/>
</dbReference>
<dbReference type="AlphaFoldDB" id="A0A069CVQ5"/>
<proteinExistence type="inferred from homology"/>
<feature type="domain" description="Small ribosomal subunit protein uS7" evidence="9">
    <location>
        <begin position="2"/>
        <end position="149"/>
    </location>
</feature>
<dbReference type="Pfam" id="PF00177">
    <property type="entry name" value="Ribosomal_S7"/>
    <property type="match status" value="1"/>
</dbReference>
<dbReference type="CDD" id="cd14869">
    <property type="entry name" value="uS7_Bacteria"/>
    <property type="match status" value="1"/>
</dbReference>
<dbReference type="PIRSF" id="PIRSF002122">
    <property type="entry name" value="RPS7p_RPS7a_RPS5e_RPS7o"/>
    <property type="match status" value="1"/>
</dbReference>
<evidence type="ECO:0000256" key="1">
    <source>
        <dbReference type="ARBA" id="ARBA00007151"/>
    </source>
</evidence>
<dbReference type="OrthoDB" id="9807653at2"/>
<evidence type="ECO:0000256" key="2">
    <source>
        <dbReference type="ARBA" id="ARBA00022555"/>
    </source>
</evidence>
<dbReference type="STRING" id="1329250.WOSG25_100430"/>
<dbReference type="NCBIfam" id="TIGR01029">
    <property type="entry name" value="rpsG_bact"/>
    <property type="match status" value="1"/>
</dbReference>
<dbReference type="EMBL" id="DF820493">
    <property type="protein sequence ID" value="GAK31477.1"/>
    <property type="molecule type" value="Genomic_DNA"/>
</dbReference>
<dbReference type="RefSeq" id="WP_027699450.1">
    <property type="nucleotide sequence ID" value="NZ_DF820493.1"/>
</dbReference>
<keyword evidence="5 7" id="KW-0689">Ribosomal protein</keyword>
<comment type="subunit">
    <text evidence="7">Part of the 30S ribosomal subunit. Contacts proteins S9 and S11.</text>
</comment>
<evidence type="ECO:0000256" key="6">
    <source>
        <dbReference type="ARBA" id="ARBA00023274"/>
    </source>
</evidence>
<name>A0A069CVQ5_WEIOS</name>
<dbReference type="PANTHER" id="PTHR11205">
    <property type="entry name" value="RIBOSOMAL PROTEIN S7"/>
    <property type="match status" value="1"/>
</dbReference>
<keyword evidence="2 7" id="KW-0820">tRNA-binding</keyword>
<comment type="function">
    <text evidence="7">One of the primary rRNA binding proteins, it binds directly to 16S rRNA where it nucleates assembly of the head domain of the 30S subunit. Is located at the subunit interface close to the decoding center, probably blocks exit of the E-site tRNA.</text>
</comment>
<gene>
    <name evidence="7 10" type="primary">rpsG</name>
    <name evidence="10" type="ORF">WOSG25_100430</name>
</gene>
<dbReference type="HAMAP" id="MF_00480_B">
    <property type="entry name" value="Ribosomal_uS7_B"/>
    <property type="match status" value="1"/>
</dbReference>
<dbReference type="GO" id="GO:0019843">
    <property type="term" value="F:rRNA binding"/>
    <property type="evidence" value="ECO:0007669"/>
    <property type="project" value="UniProtKB-UniRule"/>
</dbReference>
<dbReference type="GO" id="GO:0003735">
    <property type="term" value="F:structural constituent of ribosome"/>
    <property type="evidence" value="ECO:0007669"/>
    <property type="project" value="InterPro"/>
</dbReference>
<sequence length="156" mass="17972">MPRKGYTKQAEVLPDPIYNSKLVSRLINRLMLDGKRGTASTILYDAFDRIKESTGQEPLTVFEEALNNIMPVLEVRARRVGGSNYQVPVEVRPERRVTLGLRWLVQYSRQRGEHTMNERLAKEIMDAANNTGAAVKKREDTHKMAEANRAFAHYRW</sequence>
<dbReference type="FunFam" id="1.10.455.10:FF:000001">
    <property type="entry name" value="30S ribosomal protein S7"/>
    <property type="match status" value="1"/>
</dbReference>
<reference evidence="11" key="1">
    <citation type="journal article" date="2014" name="Genome Announc.">
        <title>Draft genome sequence of Weissella oryzae SG25T, isolated from fermented rice grains.</title>
        <authorList>
            <person name="Tanizawa Y."/>
            <person name="Fujisawa T."/>
            <person name="Mochizuki T."/>
            <person name="Kaminuma E."/>
            <person name="Suzuki Y."/>
            <person name="Nakamura Y."/>
            <person name="Tohno M."/>
        </authorList>
    </citation>
    <scope>NUCLEOTIDE SEQUENCE [LARGE SCALE GENOMIC DNA]</scope>
    <source>
        <strain evidence="11">DSM 25784 / JCM 18191 / LMG 30913 / SG25</strain>
    </source>
</reference>
<dbReference type="Proteomes" id="UP000030643">
    <property type="component" value="Unassembled WGS sequence"/>
</dbReference>
<evidence type="ECO:0000313" key="11">
    <source>
        <dbReference type="Proteomes" id="UP000030643"/>
    </source>
</evidence>
<dbReference type="SUPFAM" id="SSF47973">
    <property type="entry name" value="Ribosomal protein S7"/>
    <property type="match status" value="1"/>
</dbReference>
<keyword evidence="6 7" id="KW-0687">Ribonucleoprotein</keyword>
<dbReference type="GO" id="GO:0000049">
    <property type="term" value="F:tRNA binding"/>
    <property type="evidence" value="ECO:0007669"/>
    <property type="project" value="UniProtKB-UniRule"/>
</dbReference>
<keyword evidence="4 7" id="KW-0694">RNA-binding</keyword>
<protein>
    <recommendedName>
        <fullName evidence="7">Small ribosomal subunit protein uS7</fullName>
    </recommendedName>
</protein>
<evidence type="ECO:0000256" key="5">
    <source>
        <dbReference type="ARBA" id="ARBA00022980"/>
    </source>
</evidence>
<evidence type="ECO:0000259" key="9">
    <source>
        <dbReference type="Pfam" id="PF00177"/>
    </source>
</evidence>
<evidence type="ECO:0000256" key="7">
    <source>
        <dbReference type="HAMAP-Rule" id="MF_00480"/>
    </source>
</evidence>
<dbReference type="Gene3D" id="1.10.455.10">
    <property type="entry name" value="Ribosomal protein S7 domain"/>
    <property type="match status" value="1"/>
</dbReference>
<organism evidence="10 11">
    <name type="scientific">Weissella oryzae (strain DSM 25784 / JCM 18191 / LMG 30913 / SG25)</name>
    <dbReference type="NCBI Taxonomy" id="1329250"/>
    <lineage>
        <taxon>Bacteria</taxon>
        <taxon>Bacillati</taxon>
        <taxon>Bacillota</taxon>
        <taxon>Bacilli</taxon>
        <taxon>Lactobacillales</taxon>
        <taxon>Lactobacillaceae</taxon>
        <taxon>Weissella</taxon>
    </lineage>
</organism>
<evidence type="ECO:0000313" key="10">
    <source>
        <dbReference type="EMBL" id="GAK31477.1"/>
    </source>
</evidence>
<accession>A0A069CVQ5</accession>
<evidence type="ECO:0000256" key="4">
    <source>
        <dbReference type="ARBA" id="ARBA00022884"/>
    </source>
</evidence>
<dbReference type="InterPro" id="IPR005717">
    <property type="entry name" value="Ribosomal_uS7_bac/org-type"/>
</dbReference>
<dbReference type="InterPro" id="IPR036823">
    <property type="entry name" value="Ribosomal_uS7_dom_sf"/>
</dbReference>
<evidence type="ECO:0000256" key="3">
    <source>
        <dbReference type="ARBA" id="ARBA00022730"/>
    </source>
</evidence>
<comment type="similarity">
    <text evidence="1 7 8">Belongs to the universal ribosomal protein uS7 family.</text>
</comment>
<dbReference type="InterPro" id="IPR020606">
    <property type="entry name" value="Ribosomal_uS7_CS"/>
</dbReference>
<dbReference type="GO" id="GO:0006412">
    <property type="term" value="P:translation"/>
    <property type="evidence" value="ECO:0007669"/>
    <property type="project" value="UniProtKB-UniRule"/>
</dbReference>
<dbReference type="eggNOG" id="COG0049">
    <property type="taxonomic scope" value="Bacteria"/>
</dbReference>
<dbReference type="InterPro" id="IPR000235">
    <property type="entry name" value="Ribosomal_uS7"/>
</dbReference>
<keyword evidence="3 7" id="KW-0699">rRNA-binding</keyword>
<dbReference type="InterPro" id="IPR023798">
    <property type="entry name" value="Ribosomal_uS7_dom"/>
</dbReference>
<dbReference type="PROSITE" id="PS00052">
    <property type="entry name" value="RIBOSOMAL_S7"/>
    <property type="match status" value="1"/>
</dbReference>
<evidence type="ECO:0000256" key="8">
    <source>
        <dbReference type="RuleBase" id="RU003619"/>
    </source>
</evidence>
<keyword evidence="11" id="KW-1185">Reference proteome</keyword>